<evidence type="ECO:0000313" key="3">
    <source>
        <dbReference type="Proteomes" id="UP001056649"/>
    </source>
</evidence>
<keyword evidence="1" id="KW-0175">Coiled coil</keyword>
<evidence type="ECO:0000256" key="1">
    <source>
        <dbReference type="SAM" id="Coils"/>
    </source>
</evidence>
<evidence type="ECO:0000313" key="2">
    <source>
        <dbReference type="EMBL" id="USF88758.1"/>
    </source>
</evidence>
<keyword evidence="3" id="KW-1185">Reference proteome</keyword>
<gene>
    <name evidence="2" type="ORF">L0Y14_05865</name>
</gene>
<protein>
    <submittedName>
        <fullName evidence="2">Uncharacterized protein</fullName>
    </submittedName>
</protein>
<dbReference type="RefSeq" id="WP_040818951.1">
    <property type="nucleotide sequence ID" value="NZ_CP090569.1"/>
</dbReference>
<dbReference type="AlphaFoldDB" id="A0A9J7A0W1"/>
<feature type="coiled-coil region" evidence="1">
    <location>
        <begin position="203"/>
        <end position="230"/>
    </location>
</feature>
<accession>A0A9J7A0W1</accession>
<name>A0A9J7A0W1_9GAMM</name>
<reference evidence="2" key="1">
    <citation type="journal article" date="2022" name="Mol. Ecol. Resour.">
        <title>The complete and closed genome of the facultative generalist Candidatus Endoriftia persephone from deep-sea hydrothermal vents.</title>
        <authorList>
            <person name="de Oliveira A.L."/>
            <person name="Srivastava A."/>
            <person name="Espada-Hinojosa S."/>
            <person name="Bright M."/>
        </authorList>
    </citation>
    <scope>NUCLEOTIDE SEQUENCE</scope>
    <source>
        <strain evidence="2">Tica-EPR-9o50.N</strain>
    </source>
</reference>
<dbReference type="EMBL" id="CP090569">
    <property type="protein sequence ID" value="USF88758.1"/>
    <property type="molecule type" value="Genomic_DNA"/>
</dbReference>
<proteinExistence type="predicted"/>
<dbReference type="KEGG" id="eps:L0Y14_05865"/>
<dbReference type="Proteomes" id="UP001056649">
    <property type="component" value="Chromosome"/>
</dbReference>
<sequence length="299" mass="34016">MAKIVYKSMILVTISTVLIITSIPAISVETDNDKVSAKVEENTRSNSGINGLEVVRMKLKSAIDRYNNGDFDDAKHDLEVAIEWLNKASQTSKTEKSRESSRQLAVKIDAFKKQLKQSSAENENTLTRFWHQSTAIIGREIDQLIHGYVELATSEKTLKHLLDAKMHLYTAEHDLLVSHNVKDSAQELDSVLKYLDKADQVAKKPIQKEINDLNTKINLLKEQVEQSHEAWKDNDEILYLNQAKKSLAKAKDKASPQTKLRIELIEADIQTLRADIERRNIKNNYESCMATLMDIINEL</sequence>
<organism evidence="2 3">
    <name type="scientific">Candidatus Endoriftia persephonae</name>
    <dbReference type="NCBI Taxonomy" id="393765"/>
    <lineage>
        <taxon>Bacteria</taxon>
        <taxon>Pseudomonadati</taxon>
        <taxon>Pseudomonadota</taxon>
        <taxon>Gammaproteobacteria</taxon>
        <taxon>Chromatiales</taxon>
        <taxon>Sedimenticolaceae</taxon>
        <taxon>Candidatus Endoriftia</taxon>
    </lineage>
</organism>